<evidence type="ECO:0000313" key="2">
    <source>
        <dbReference type="EMBL" id="MFC0541090.1"/>
    </source>
</evidence>
<evidence type="ECO:0000313" key="3">
    <source>
        <dbReference type="Proteomes" id="UP001589810"/>
    </source>
</evidence>
<feature type="transmembrane region" description="Helical" evidence="1">
    <location>
        <begin position="81"/>
        <end position="99"/>
    </location>
</feature>
<name>A0ABV6MLA5_9PSEU</name>
<sequence>MVRRKRLRLRGIGRNRPAWGRRQVVVWTTAASVAVLGYQAGMTWLTLGSDKDGVSQVLVAVCGALLAVGAAWWLGSLELSAFPVVAGAVMLGLAGPNYIDDQVLATAGHTVLATVSDVQVSHGKNEYVYTVRFDGIQRAMIVHNPDSPIVAGSTLRVVADPLGRVPTEELSAVDRVGPLPIALGGALLMIGGFALAAGADQPHIGGGWEHSWPYRVGTRRQERRRARRR</sequence>
<feature type="transmembrane region" description="Helical" evidence="1">
    <location>
        <begin position="53"/>
        <end position="74"/>
    </location>
</feature>
<reference evidence="2 3" key="1">
    <citation type="submission" date="2024-09" db="EMBL/GenBank/DDBJ databases">
        <authorList>
            <person name="Sun Q."/>
            <person name="Mori K."/>
        </authorList>
    </citation>
    <scope>NUCLEOTIDE SEQUENCE [LARGE SCALE GENOMIC DNA]</scope>
    <source>
        <strain evidence="2 3">TBRC 1432</strain>
    </source>
</reference>
<evidence type="ECO:0000256" key="1">
    <source>
        <dbReference type="SAM" id="Phobius"/>
    </source>
</evidence>
<keyword evidence="1" id="KW-0812">Transmembrane</keyword>
<proteinExistence type="predicted"/>
<evidence type="ECO:0008006" key="4">
    <source>
        <dbReference type="Google" id="ProtNLM"/>
    </source>
</evidence>
<dbReference type="RefSeq" id="WP_273939923.1">
    <property type="nucleotide sequence ID" value="NZ_CP097263.1"/>
</dbReference>
<feature type="transmembrane region" description="Helical" evidence="1">
    <location>
        <begin position="179"/>
        <end position="199"/>
    </location>
</feature>
<protein>
    <recommendedName>
        <fullName evidence="4">DUF3592 domain-containing protein</fullName>
    </recommendedName>
</protein>
<dbReference type="Proteomes" id="UP001589810">
    <property type="component" value="Unassembled WGS sequence"/>
</dbReference>
<gene>
    <name evidence="2" type="ORF">ACFFH7_06330</name>
</gene>
<keyword evidence="1" id="KW-0472">Membrane</keyword>
<dbReference type="EMBL" id="JBHLUD010000001">
    <property type="protein sequence ID" value="MFC0541090.1"/>
    <property type="molecule type" value="Genomic_DNA"/>
</dbReference>
<keyword evidence="1" id="KW-1133">Transmembrane helix</keyword>
<keyword evidence="3" id="KW-1185">Reference proteome</keyword>
<accession>A0ABV6MLA5</accession>
<organism evidence="2 3">
    <name type="scientific">Kutzneria chonburiensis</name>
    <dbReference type="NCBI Taxonomy" id="1483604"/>
    <lineage>
        <taxon>Bacteria</taxon>
        <taxon>Bacillati</taxon>
        <taxon>Actinomycetota</taxon>
        <taxon>Actinomycetes</taxon>
        <taxon>Pseudonocardiales</taxon>
        <taxon>Pseudonocardiaceae</taxon>
        <taxon>Kutzneria</taxon>
    </lineage>
</organism>
<comment type="caution">
    <text evidence="2">The sequence shown here is derived from an EMBL/GenBank/DDBJ whole genome shotgun (WGS) entry which is preliminary data.</text>
</comment>
<feature type="transmembrane region" description="Helical" evidence="1">
    <location>
        <begin position="24"/>
        <end position="47"/>
    </location>
</feature>